<organism evidence="1 2">
    <name type="scientific">Fusarium keratoplasticum</name>
    <dbReference type="NCBI Taxonomy" id="1328300"/>
    <lineage>
        <taxon>Eukaryota</taxon>
        <taxon>Fungi</taxon>
        <taxon>Dikarya</taxon>
        <taxon>Ascomycota</taxon>
        <taxon>Pezizomycotina</taxon>
        <taxon>Sordariomycetes</taxon>
        <taxon>Hypocreomycetidae</taxon>
        <taxon>Hypocreales</taxon>
        <taxon>Nectriaceae</taxon>
        <taxon>Fusarium</taxon>
        <taxon>Fusarium solani species complex</taxon>
    </lineage>
</organism>
<gene>
    <name evidence="1" type="ORF">NCS57_01487100</name>
</gene>
<accession>A0ACC0QC18</accession>
<comment type="caution">
    <text evidence="1">The sequence shown here is derived from an EMBL/GenBank/DDBJ whole genome shotgun (WGS) entry which is preliminary data.</text>
</comment>
<evidence type="ECO:0000313" key="2">
    <source>
        <dbReference type="Proteomes" id="UP001065298"/>
    </source>
</evidence>
<dbReference type="EMBL" id="CM046517">
    <property type="protein sequence ID" value="KAI8648192.1"/>
    <property type="molecule type" value="Genomic_DNA"/>
</dbReference>
<protein>
    <submittedName>
        <fullName evidence="1">HNHc domain-containing protein</fullName>
    </submittedName>
</protein>
<evidence type="ECO:0000313" key="1">
    <source>
        <dbReference type="EMBL" id="KAI8648192.1"/>
    </source>
</evidence>
<dbReference type="Proteomes" id="UP001065298">
    <property type="component" value="Chromosome 15"/>
</dbReference>
<name>A0ACC0QC18_9HYPO</name>
<reference evidence="1" key="1">
    <citation type="submission" date="2022-06" db="EMBL/GenBank/DDBJ databases">
        <title>Fusarium solani species complex genomes reveal bases of compartmentalisation and animal pathogenesis.</title>
        <authorList>
            <person name="Tsai I.J."/>
        </authorList>
    </citation>
    <scope>NUCLEOTIDE SEQUENCE</scope>
    <source>
        <strain evidence="1">Fu6.1</strain>
    </source>
</reference>
<proteinExistence type="predicted"/>
<keyword evidence="2" id="KW-1185">Reference proteome</keyword>
<sequence length="374" mass="42165">MAPPALPLHRHQSSLEGIIDFSSRPPLSVDDRASATRRFYQVINHFDNDDIGQNHDKYDRIKLIHSTYEYSISEESQSSLLIALFEFLNLSPSAHEDIDFQDSTYRAELQAVKALTKKTPQPTPASHSAVMRTQRQGHIFSGTPERIASLRGACLIRDRYRCVVSRKFDKAEALRRYRQHDEPEPRDQDGAPLKGQSFAYLEVAHILPHSLTRLSSSGELNPSRVAALTILNMFDSGAAYLIEGVDIDRPGNALTLTQNLHTSFGDFQVYFEPVDNQPHTYRIDTVLPPGLEEDVPVTRTLYLTEDRSIDPPSPRLLAIHRAIAHILHLSAAGEYIDKILSDADEHGIRSDGSTELHRLLKLRLEDWAVAQVYS</sequence>